<dbReference type="NCBIfam" id="NF033788">
    <property type="entry name" value="HTH_metalloreg"/>
    <property type="match status" value="1"/>
</dbReference>
<reference evidence="5 6" key="1">
    <citation type="submission" date="2014-02" db="EMBL/GenBank/DDBJ databases">
        <title>Expanding our view of genomic diversity in Candidatus Accumulibacter clades.</title>
        <authorList>
            <person name="Skennerton C.T."/>
            <person name="Barr J.J."/>
            <person name="Slater F.R."/>
            <person name="Bond P.L."/>
            <person name="Tyson G.W."/>
        </authorList>
    </citation>
    <scope>NUCLEOTIDE SEQUENCE [LARGE SCALE GENOMIC DNA]</scope>
    <source>
        <strain evidence="6">BA-92</strain>
    </source>
</reference>
<dbReference type="CDD" id="cd00090">
    <property type="entry name" value="HTH_ARSR"/>
    <property type="match status" value="1"/>
</dbReference>
<dbReference type="PANTHER" id="PTHR43132:SF2">
    <property type="entry name" value="ARSENICAL RESISTANCE OPERON REPRESSOR ARSR-RELATED"/>
    <property type="match status" value="1"/>
</dbReference>
<dbReference type="PANTHER" id="PTHR43132">
    <property type="entry name" value="ARSENICAL RESISTANCE OPERON REPRESSOR ARSR-RELATED"/>
    <property type="match status" value="1"/>
</dbReference>
<dbReference type="SMART" id="SM00418">
    <property type="entry name" value="HTH_ARSR"/>
    <property type="match status" value="1"/>
</dbReference>
<keyword evidence="1" id="KW-0805">Transcription regulation</keyword>
<dbReference type="AlphaFoldDB" id="A0A011PUU5"/>
<accession>A0A011PUU5</accession>
<keyword evidence="2" id="KW-0238">DNA-binding</keyword>
<dbReference type="InterPro" id="IPR036388">
    <property type="entry name" value="WH-like_DNA-bd_sf"/>
</dbReference>
<name>A0A011PUU5_9PROT</name>
<proteinExistence type="predicted"/>
<gene>
    <name evidence="5" type="ORF">AW10_01435</name>
</gene>
<dbReference type="InterPro" id="IPR001845">
    <property type="entry name" value="HTH_ArsR_DNA-bd_dom"/>
</dbReference>
<organism evidence="5 6">
    <name type="scientific">Candidatus Accumulibacter appositus</name>
    <dbReference type="NCBI Taxonomy" id="1454003"/>
    <lineage>
        <taxon>Bacteria</taxon>
        <taxon>Pseudomonadati</taxon>
        <taxon>Pseudomonadota</taxon>
        <taxon>Betaproteobacteria</taxon>
        <taxon>Candidatus Accumulibacter</taxon>
    </lineage>
</organism>
<evidence type="ECO:0000256" key="3">
    <source>
        <dbReference type="ARBA" id="ARBA00023163"/>
    </source>
</evidence>
<dbReference type="PROSITE" id="PS50987">
    <property type="entry name" value="HTH_ARSR_2"/>
    <property type="match status" value="1"/>
</dbReference>
<evidence type="ECO:0000313" key="6">
    <source>
        <dbReference type="Proteomes" id="UP000021816"/>
    </source>
</evidence>
<feature type="domain" description="HTH arsR-type" evidence="4">
    <location>
        <begin position="1"/>
        <end position="95"/>
    </location>
</feature>
<dbReference type="EMBL" id="JEMX01000028">
    <property type="protein sequence ID" value="EXI80822.1"/>
    <property type="molecule type" value="Genomic_DNA"/>
</dbReference>
<dbReference type="PRINTS" id="PR00778">
    <property type="entry name" value="HTHARSR"/>
</dbReference>
<sequence>MNKTDAVTALAALAQDSRLAVFRLLVQNAPAGLTVGLIAEQLDLPAPTLSFHLKALTHAGLVNTVQEGRFVRCRADMSRIDALIGFLTDNCCGGHPEVCKPAANAET</sequence>
<dbReference type="GO" id="GO:0003677">
    <property type="term" value="F:DNA binding"/>
    <property type="evidence" value="ECO:0007669"/>
    <property type="project" value="UniProtKB-KW"/>
</dbReference>
<evidence type="ECO:0000256" key="2">
    <source>
        <dbReference type="ARBA" id="ARBA00023125"/>
    </source>
</evidence>
<keyword evidence="3" id="KW-0804">Transcription</keyword>
<dbReference type="Gene3D" id="1.10.10.10">
    <property type="entry name" value="Winged helix-like DNA-binding domain superfamily/Winged helix DNA-binding domain"/>
    <property type="match status" value="1"/>
</dbReference>
<dbReference type="Proteomes" id="UP000021816">
    <property type="component" value="Unassembled WGS sequence"/>
</dbReference>
<evidence type="ECO:0000313" key="5">
    <source>
        <dbReference type="EMBL" id="EXI80822.1"/>
    </source>
</evidence>
<protein>
    <submittedName>
        <fullName evidence="5">Helix-turn-helix domain protein</fullName>
    </submittedName>
</protein>
<dbReference type="InterPro" id="IPR011991">
    <property type="entry name" value="ArsR-like_HTH"/>
</dbReference>
<dbReference type="InterPro" id="IPR036390">
    <property type="entry name" value="WH_DNA-bd_sf"/>
</dbReference>
<dbReference type="PATRIC" id="fig|1454003.3.peg.1474"/>
<evidence type="ECO:0000259" key="4">
    <source>
        <dbReference type="PROSITE" id="PS50987"/>
    </source>
</evidence>
<comment type="caution">
    <text evidence="5">The sequence shown here is derived from an EMBL/GenBank/DDBJ whole genome shotgun (WGS) entry which is preliminary data.</text>
</comment>
<evidence type="ECO:0000256" key="1">
    <source>
        <dbReference type="ARBA" id="ARBA00023015"/>
    </source>
</evidence>
<dbReference type="Pfam" id="PF12840">
    <property type="entry name" value="HTH_20"/>
    <property type="match status" value="1"/>
</dbReference>
<dbReference type="InterPro" id="IPR051011">
    <property type="entry name" value="Metal_resp_trans_reg"/>
</dbReference>
<dbReference type="STRING" id="1454003.AW10_01435"/>
<dbReference type="GO" id="GO:0003700">
    <property type="term" value="F:DNA-binding transcription factor activity"/>
    <property type="evidence" value="ECO:0007669"/>
    <property type="project" value="InterPro"/>
</dbReference>
<dbReference type="SUPFAM" id="SSF46785">
    <property type="entry name" value="Winged helix' DNA-binding domain"/>
    <property type="match status" value="1"/>
</dbReference>